<protein>
    <recommendedName>
        <fullName evidence="3">Lipo-like protein</fullName>
    </recommendedName>
</protein>
<evidence type="ECO:0000313" key="1">
    <source>
        <dbReference type="EMBL" id="GLR66790.1"/>
    </source>
</evidence>
<evidence type="ECO:0000313" key="2">
    <source>
        <dbReference type="Proteomes" id="UP001156641"/>
    </source>
</evidence>
<dbReference type="InterPro" id="IPR038765">
    <property type="entry name" value="Papain-like_cys_pep_sf"/>
</dbReference>
<dbReference type="InterPro" id="IPR024453">
    <property type="entry name" value="Peptidase_C92"/>
</dbReference>
<gene>
    <name evidence="1" type="ORF">GCM10010909_14700</name>
</gene>
<reference evidence="2" key="1">
    <citation type="journal article" date="2019" name="Int. J. Syst. Evol. Microbiol.">
        <title>The Global Catalogue of Microorganisms (GCM) 10K type strain sequencing project: providing services to taxonomists for standard genome sequencing and annotation.</title>
        <authorList>
            <consortium name="The Broad Institute Genomics Platform"/>
            <consortium name="The Broad Institute Genome Sequencing Center for Infectious Disease"/>
            <person name="Wu L."/>
            <person name="Ma J."/>
        </authorList>
    </citation>
    <scope>NUCLEOTIDE SEQUENCE [LARGE SCALE GENOMIC DNA]</scope>
    <source>
        <strain evidence="2">NBRC 112502</strain>
    </source>
</reference>
<dbReference type="RefSeq" id="WP_284257494.1">
    <property type="nucleotide sequence ID" value="NZ_BSOS01000039.1"/>
</dbReference>
<sequence>MRRIQQAIGHAIAKFLTVPVDAPPVFPLDLQQFRALLQPADVILVEGRLRISSMIKYLTQSTWSHSALYAGDAIPGAGTGPDCIEADIIAGVRRFNLEDLLPYHVRICRPIGLSPADRQTVIDYATSRLGTKYDLRYIIDLARYLFPIPVPQRLRRRAIGFLSADPTRAICSTLIAQAFKSIGYPILPEITEETLAHPATRRRAMEIFHIHGSELFVPRDFDVSPFFEIIKPETPSHFDYRRLTWLD</sequence>
<dbReference type="SUPFAM" id="SSF54001">
    <property type="entry name" value="Cysteine proteinases"/>
    <property type="match status" value="1"/>
</dbReference>
<keyword evidence="2" id="KW-1185">Reference proteome</keyword>
<accession>A0ABQ6A2U2</accession>
<dbReference type="EMBL" id="BSOS01000039">
    <property type="protein sequence ID" value="GLR66790.1"/>
    <property type="molecule type" value="Genomic_DNA"/>
</dbReference>
<name>A0ABQ6A2U2_9PROT</name>
<dbReference type="Proteomes" id="UP001156641">
    <property type="component" value="Unassembled WGS sequence"/>
</dbReference>
<comment type="caution">
    <text evidence="1">The sequence shown here is derived from an EMBL/GenBank/DDBJ whole genome shotgun (WGS) entry which is preliminary data.</text>
</comment>
<organism evidence="1 2">
    <name type="scientific">Acidocella aquatica</name>
    <dbReference type="NCBI Taxonomy" id="1922313"/>
    <lineage>
        <taxon>Bacteria</taxon>
        <taxon>Pseudomonadati</taxon>
        <taxon>Pseudomonadota</taxon>
        <taxon>Alphaproteobacteria</taxon>
        <taxon>Acetobacterales</taxon>
        <taxon>Acidocellaceae</taxon>
        <taxon>Acidocella</taxon>
    </lineage>
</organism>
<proteinExistence type="predicted"/>
<dbReference type="Gene3D" id="3.90.1720.10">
    <property type="entry name" value="endopeptidase domain like (from Nostoc punctiforme)"/>
    <property type="match status" value="1"/>
</dbReference>
<dbReference type="Pfam" id="PF05708">
    <property type="entry name" value="Peptidase_C92"/>
    <property type="match status" value="1"/>
</dbReference>
<evidence type="ECO:0008006" key="3">
    <source>
        <dbReference type="Google" id="ProtNLM"/>
    </source>
</evidence>